<keyword evidence="2" id="KW-1185">Reference proteome</keyword>
<sequence length="100" mass="10887">MVNLTDIDIVRCVVLGDEECGKELMMRKYAAFSGVPYFADGRKIVTAFNGRKCVFVDSSSVEVNGSEPHVFLLCVSVASKTSVEEMANMVSSPKSLDEIS</sequence>
<dbReference type="Gene3D" id="3.40.50.300">
    <property type="entry name" value="P-loop containing nucleotide triphosphate hydrolases"/>
    <property type="match status" value="1"/>
</dbReference>
<organism evidence="3">
    <name type="scientific">Nippostrongylus brasiliensis</name>
    <name type="common">Rat hookworm</name>
    <dbReference type="NCBI Taxonomy" id="27835"/>
    <lineage>
        <taxon>Eukaryota</taxon>
        <taxon>Metazoa</taxon>
        <taxon>Ecdysozoa</taxon>
        <taxon>Nematoda</taxon>
        <taxon>Chromadorea</taxon>
        <taxon>Rhabditida</taxon>
        <taxon>Rhabditina</taxon>
        <taxon>Rhabditomorpha</taxon>
        <taxon>Strongyloidea</taxon>
        <taxon>Heligmosomidae</taxon>
        <taxon>Nippostrongylus</taxon>
    </lineage>
</organism>
<dbReference type="WBParaSite" id="NBR_0000267501-mRNA-1">
    <property type="protein sequence ID" value="NBR_0000267501-mRNA-1"/>
    <property type="gene ID" value="NBR_0000267501"/>
</dbReference>
<proteinExistence type="predicted"/>
<accession>A0A0N4XJH3</accession>
<evidence type="ECO:0000313" key="1">
    <source>
        <dbReference type="EMBL" id="VDL66265.1"/>
    </source>
</evidence>
<evidence type="ECO:0000313" key="3">
    <source>
        <dbReference type="WBParaSite" id="NBR_0000267501-mRNA-1"/>
    </source>
</evidence>
<reference evidence="1 2" key="2">
    <citation type="submission" date="2018-11" db="EMBL/GenBank/DDBJ databases">
        <authorList>
            <consortium name="Pathogen Informatics"/>
        </authorList>
    </citation>
    <scope>NUCLEOTIDE SEQUENCE [LARGE SCALE GENOMIC DNA]</scope>
</reference>
<dbReference type="InterPro" id="IPR027417">
    <property type="entry name" value="P-loop_NTPase"/>
</dbReference>
<protein>
    <submittedName>
        <fullName evidence="3">Thioredoxin-like_fold domain-containing protein</fullName>
    </submittedName>
</protein>
<evidence type="ECO:0000313" key="2">
    <source>
        <dbReference type="Proteomes" id="UP000271162"/>
    </source>
</evidence>
<reference evidence="3" key="1">
    <citation type="submission" date="2017-02" db="UniProtKB">
        <authorList>
            <consortium name="WormBaseParasite"/>
        </authorList>
    </citation>
    <scope>IDENTIFICATION</scope>
</reference>
<dbReference type="STRING" id="27835.A0A0N4XJH3"/>
<gene>
    <name evidence="1" type="ORF">NBR_LOCUS2676</name>
</gene>
<name>A0A0N4XJH3_NIPBR</name>
<dbReference type="EMBL" id="UYSL01003279">
    <property type="protein sequence ID" value="VDL66265.1"/>
    <property type="molecule type" value="Genomic_DNA"/>
</dbReference>
<dbReference type="Proteomes" id="UP000271162">
    <property type="component" value="Unassembled WGS sequence"/>
</dbReference>
<dbReference type="AlphaFoldDB" id="A0A0N4XJH3"/>